<dbReference type="EMBL" id="UIDD01000007">
    <property type="protein sequence ID" value="SUQ63170.1"/>
    <property type="molecule type" value="Genomic_DNA"/>
</dbReference>
<accession>A0A380T0T4</accession>
<organism evidence="1 2">
    <name type="scientific">Pseudomonas wadenswilerensis</name>
    <dbReference type="NCBI Taxonomy" id="1785161"/>
    <lineage>
        <taxon>Bacteria</taxon>
        <taxon>Pseudomonadati</taxon>
        <taxon>Pseudomonadota</taxon>
        <taxon>Gammaproteobacteria</taxon>
        <taxon>Pseudomonadales</taxon>
        <taxon>Pseudomonadaceae</taxon>
        <taxon>Pseudomonas</taxon>
    </lineage>
</organism>
<sequence length="69" mass="7657">MKKTLVGVIEAGEPLIQQAINAQRRYHAAQDAGQPAQEVERLRLEAESLYQAVTEYQLRSLGGPARSLH</sequence>
<reference evidence="2" key="1">
    <citation type="submission" date="2018-07" db="EMBL/GenBank/DDBJ databases">
        <authorList>
            <person name="Blom J."/>
        </authorList>
    </citation>
    <scope>NUCLEOTIDE SEQUENCE [LARGE SCALE GENOMIC DNA]</scope>
    <source>
        <strain evidence="2">CCOS 864</strain>
    </source>
</reference>
<protein>
    <submittedName>
        <fullName evidence="1">Uncharacterized protein</fullName>
    </submittedName>
</protein>
<dbReference type="AlphaFoldDB" id="A0A380T0T4"/>
<dbReference type="RefSeq" id="WP_115086741.1">
    <property type="nucleotide sequence ID" value="NZ_CBCSFG010000011.1"/>
</dbReference>
<gene>
    <name evidence="1" type="ORF">CCOS864_02620</name>
</gene>
<name>A0A380T0T4_9PSED</name>
<evidence type="ECO:0000313" key="1">
    <source>
        <dbReference type="EMBL" id="SUQ63170.1"/>
    </source>
</evidence>
<keyword evidence="2" id="KW-1185">Reference proteome</keyword>
<proteinExistence type="predicted"/>
<evidence type="ECO:0000313" key="2">
    <source>
        <dbReference type="Proteomes" id="UP000255177"/>
    </source>
</evidence>
<dbReference type="Proteomes" id="UP000255177">
    <property type="component" value="Unassembled WGS sequence"/>
</dbReference>